<feature type="domain" description="Glycosyl hydrolase family 13 catalytic" evidence="2">
    <location>
        <begin position="27"/>
        <end position="419"/>
    </location>
</feature>
<dbReference type="InterPro" id="IPR045857">
    <property type="entry name" value="O16G_dom_2"/>
</dbReference>
<dbReference type="SMART" id="SM00642">
    <property type="entry name" value="Aamy"/>
    <property type="match status" value="1"/>
</dbReference>
<keyword evidence="4" id="KW-1185">Reference proteome</keyword>
<dbReference type="Pfam" id="PF16657">
    <property type="entry name" value="Malt_amylase_C"/>
    <property type="match status" value="1"/>
</dbReference>
<accession>A0ABS8FVJ0</accession>
<comment type="caution">
    <text evidence="3">The sequence shown here is derived from an EMBL/GenBank/DDBJ whole genome shotgun (WGS) entry which is preliminary data.</text>
</comment>
<dbReference type="CDD" id="cd11333">
    <property type="entry name" value="AmyAc_SI_OligoGlu_DGase"/>
    <property type="match status" value="1"/>
</dbReference>
<name>A0ABS8FVJ0_9FIRM</name>
<dbReference type="InterPro" id="IPR032091">
    <property type="entry name" value="Malt_amylase-like_C"/>
</dbReference>
<dbReference type="Pfam" id="PF00128">
    <property type="entry name" value="Alpha-amylase"/>
    <property type="match status" value="1"/>
</dbReference>
<dbReference type="RefSeq" id="WP_227707215.1">
    <property type="nucleotide sequence ID" value="NZ_JAJEQX010000008.1"/>
</dbReference>
<dbReference type="EMBL" id="JAJEQX010000008">
    <property type="protein sequence ID" value="MCC2254011.1"/>
    <property type="molecule type" value="Genomic_DNA"/>
</dbReference>
<dbReference type="InterPro" id="IPR006047">
    <property type="entry name" value="GH13_cat_dom"/>
</dbReference>
<organism evidence="3 4">
    <name type="scientific">Ruminococcus turbiniformis</name>
    <dbReference type="NCBI Taxonomy" id="2881258"/>
    <lineage>
        <taxon>Bacteria</taxon>
        <taxon>Bacillati</taxon>
        <taxon>Bacillota</taxon>
        <taxon>Clostridia</taxon>
        <taxon>Eubacteriales</taxon>
        <taxon>Oscillospiraceae</taxon>
        <taxon>Ruminococcus</taxon>
    </lineage>
</organism>
<dbReference type="Gene3D" id="2.60.40.1180">
    <property type="entry name" value="Golgi alpha-mannosidase II"/>
    <property type="match status" value="1"/>
</dbReference>
<comment type="similarity">
    <text evidence="1">Belongs to the glycosyl hydrolase 13 family.</text>
</comment>
<dbReference type="Gene3D" id="3.90.400.10">
    <property type="entry name" value="Oligo-1,6-glucosidase, Domain 2"/>
    <property type="match status" value="1"/>
</dbReference>
<evidence type="ECO:0000313" key="4">
    <source>
        <dbReference type="Proteomes" id="UP001198151"/>
    </source>
</evidence>
<dbReference type="Proteomes" id="UP001198151">
    <property type="component" value="Unassembled WGS sequence"/>
</dbReference>
<sequence length="556" mass="65139">MEEIQDTGRKGREEGSRRWWKDAVVYQIYPKSFQDTDGDGTGDIRGIISRLDYLKDLGIDAVWISPMYRSPQDDNGYDISDYQDIDPMFGTLDDMDELIAEAKKRGIRIIMDLVLNHTSDEHRWFLEAKKGKDNPYHDYYVWKDGEEGIYPNDMKAAFGGPAWEWVPELKQYYFHQFSVKQPDLNWENEQVRREIYDMILWWMERGVGGFRLDVIDQIAKEPDKGITNNGPRLHEFLREMSRETFQKGDLITVGEAWGATPELAKLYSCPDGSEFSMVFQFEHSMLDQEEGKEKWDLIPLPFVKLKKCLARWQEELYGTGWNSLFWDNHDLPRIVSRWGDDGEYRAESAKMLAAVLHGMQGTPYIYQGEELGMTNVKFKDISEYRDIETLNLYEERTAAGYGKEEVMRSIYAKSRDNARTPMQWDDTEHAGFTKGTPWIAVNPNYREINAEAERKDPDSVYHFYRKLVRLRKEYQVFADGKFELLLPEDEQIFAYTRTDNESRMLVCANFSGEPAKWTMPEEWKDAETLIHNCEGTPGENLKPYEAYIVLKKRTDL</sequence>
<dbReference type="PANTHER" id="PTHR10357">
    <property type="entry name" value="ALPHA-AMYLASE FAMILY MEMBER"/>
    <property type="match status" value="1"/>
</dbReference>
<reference evidence="3 4" key="1">
    <citation type="submission" date="2021-10" db="EMBL/GenBank/DDBJ databases">
        <title>Anaerobic single-cell dispensing facilitates the cultivation of human gut bacteria.</title>
        <authorList>
            <person name="Afrizal A."/>
        </authorList>
    </citation>
    <scope>NUCLEOTIDE SEQUENCE [LARGE SCALE GENOMIC DNA]</scope>
    <source>
        <strain evidence="3 4">CLA-AA-H200</strain>
    </source>
</reference>
<evidence type="ECO:0000313" key="3">
    <source>
        <dbReference type="EMBL" id="MCC2254011.1"/>
    </source>
</evidence>
<dbReference type="PANTHER" id="PTHR10357:SF179">
    <property type="entry name" value="NEUTRAL AND BASIC AMINO ACID TRANSPORT PROTEIN RBAT"/>
    <property type="match status" value="1"/>
</dbReference>
<dbReference type="InterPro" id="IPR017853">
    <property type="entry name" value="GH"/>
</dbReference>
<dbReference type="Gene3D" id="3.20.20.80">
    <property type="entry name" value="Glycosidases"/>
    <property type="match status" value="1"/>
</dbReference>
<dbReference type="SUPFAM" id="SSF51445">
    <property type="entry name" value="(Trans)glycosidases"/>
    <property type="match status" value="1"/>
</dbReference>
<dbReference type="InterPro" id="IPR013780">
    <property type="entry name" value="Glyco_hydro_b"/>
</dbReference>
<gene>
    <name evidence="3" type="ORF">LKD70_06105</name>
</gene>
<protein>
    <submittedName>
        <fullName evidence="3">Alpha-glucosidase</fullName>
    </submittedName>
</protein>
<evidence type="ECO:0000259" key="2">
    <source>
        <dbReference type="SMART" id="SM00642"/>
    </source>
</evidence>
<evidence type="ECO:0000256" key="1">
    <source>
        <dbReference type="ARBA" id="ARBA00008061"/>
    </source>
</evidence>
<proteinExistence type="inferred from homology"/>
<dbReference type="SUPFAM" id="SSF51011">
    <property type="entry name" value="Glycosyl hydrolase domain"/>
    <property type="match status" value="1"/>
</dbReference>
<dbReference type="NCBIfam" id="NF008183">
    <property type="entry name" value="PRK10933.1"/>
    <property type="match status" value="1"/>
</dbReference>